<evidence type="ECO:0000256" key="1">
    <source>
        <dbReference type="SAM" id="MobiDB-lite"/>
    </source>
</evidence>
<accession>A0A8K0P7E9</accession>
<keyword evidence="3" id="KW-1185">Reference proteome</keyword>
<dbReference type="Proteomes" id="UP000792457">
    <property type="component" value="Unassembled WGS sequence"/>
</dbReference>
<gene>
    <name evidence="2" type="ORF">J437_LFUL013360</name>
</gene>
<dbReference type="EMBL" id="KZ308851">
    <property type="protein sequence ID" value="KAG8234858.1"/>
    <property type="molecule type" value="Genomic_DNA"/>
</dbReference>
<dbReference type="AlphaFoldDB" id="A0A8K0P7E9"/>
<sequence>MLQVSERSTDQKFDRLKNQQKPETEIEHQITVINLSSKTISEATNSTLAKGLNFAISLDRIPMEEMIVSVEAAIRNLSKQAAKEIQIDISQILWKVKQPAPNTTAAKRRVLKELRADQELVILPADKGETTRPQRGLQEENDISSLRINI</sequence>
<name>A0A8K0P7E9_LADFU</name>
<evidence type="ECO:0000313" key="3">
    <source>
        <dbReference type="Proteomes" id="UP000792457"/>
    </source>
</evidence>
<feature type="compositionally biased region" description="Basic and acidic residues" evidence="1">
    <location>
        <begin position="7"/>
        <end position="22"/>
    </location>
</feature>
<proteinExistence type="predicted"/>
<protein>
    <submittedName>
        <fullName evidence="2">Uncharacterized protein</fullName>
    </submittedName>
</protein>
<dbReference type="OrthoDB" id="6782675at2759"/>
<feature type="region of interest" description="Disordered" evidence="1">
    <location>
        <begin position="1"/>
        <end position="22"/>
    </location>
</feature>
<evidence type="ECO:0000313" key="2">
    <source>
        <dbReference type="EMBL" id="KAG8234858.1"/>
    </source>
</evidence>
<reference evidence="2" key="1">
    <citation type="submission" date="2013-04" db="EMBL/GenBank/DDBJ databases">
        <authorList>
            <person name="Qu J."/>
            <person name="Murali S.C."/>
            <person name="Bandaranaike D."/>
            <person name="Bellair M."/>
            <person name="Blankenburg K."/>
            <person name="Chao H."/>
            <person name="Dinh H."/>
            <person name="Doddapaneni H."/>
            <person name="Downs B."/>
            <person name="Dugan-Rocha S."/>
            <person name="Elkadiri S."/>
            <person name="Gnanaolivu R.D."/>
            <person name="Hernandez B."/>
            <person name="Javaid M."/>
            <person name="Jayaseelan J.C."/>
            <person name="Lee S."/>
            <person name="Li M."/>
            <person name="Ming W."/>
            <person name="Munidasa M."/>
            <person name="Muniz J."/>
            <person name="Nguyen L."/>
            <person name="Ongeri F."/>
            <person name="Osuji N."/>
            <person name="Pu L.-L."/>
            <person name="Puazo M."/>
            <person name="Qu C."/>
            <person name="Quiroz J."/>
            <person name="Raj R."/>
            <person name="Weissenberger G."/>
            <person name="Xin Y."/>
            <person name="Zou X."/>
            <person name="Han Y."/>
            <person name="Richards S."/>
            <person name="Worley K."/>
            <person name="Muzny D."/>
            <person name="Gibbs R."/>
        </authorList>
    </citation>
    <scope>NUCLEOTIDE SEQUENCE</scope>
    <source>
        <strain evidence="2">Sampled in the wild</strain>
    </source>
</reference>
<comment type="caution">
    <text evidence="2">The sequence shown here is derived from an EMBL/GenBank/DDBJ whole genome shotgun (WGS) entry which is preliminary data.</text>
</comment>
<feature type="region of interest" description="Disordered" evidence="1">
    <location>
        <begin position="130"/>
        <end position="150"/>
    </location>
</feature>
<organism evidence="2 3">
    <name type="scientific">Ladona fulva</name>
    <name type="common">Scarce chaser dragonfly</name>
    <name type="synonym">Libellula fulva</name>
    <dbReference type="NCBI Taxonomy" id="123851"/>
    <lineage>
        <taxon>Eukaryota</taxon>
        <taxon>Metazoa</taxon>
        <taxon>Ecdysozoa</taxon>
        <taxon>Arthropoda</taxon>
        <taxon>Hexapoda</taxon>
        <taxon>Insecta</taxon>
        <taxon>Pterygota</taxon>
        <taxon>Palaeoptera</taxon>
        <taxon>Odonata</taxon>
        <taxon>Epiprocta</taxon>
        <taxon>Anisoptera</taxon>
        <taxon>Libelluloidea</taxon>
        <taxon>Libellulidae</taxon>
        <taxon>Ladona</taxon>
    </lineage>
</organism>
<reference evidence="2" key="2">
    <citation type="submission" date="2017-10" db="EMBL/GenBank/DDBJ databases">
        <title>Ladona fulva Genome sequencing and assembly.</title>
        <authorList>
            <person name="Murali S."/>
            <person name="Richards S."/>
            <person name="Bandaranaike D."/>
            <person name="Bellair M."/>
            <person name="Blankenburg K."/>
            <person name="Chao H."/>
            <person name="Dinh H."/>
            <person name="Doddapaneni H."/>
            <person name="Dugan-Rocha S."/>
            <person name="Elkadiri S."/>
            <person name="Gnanaolivu R."/>
            <person name="Hernandez B."/>
            <person name="Skinner E."/>
            <person name="Javaid M."/>
            <person name="Lee S."/>
            <person name="Li M."/>
            <person name="Ming W."/>
            <person name="Munidasa M."/>
            <person name="Muniz J."/>
            <person name="Nguyen L."/>
            <person name="Hughes D."/>
            <person name="Osuji N."/>
            <person name="Pu L.-L."/>
            <person name="Puazo M."/>
            <person name="Qu C."/>
            <person name="Quiroz J."/>
            <person name="Raj R."/>
            <person name="Weissenberger G."/>
            <person name="Xin Y."/>
            <person name="Zou X."/>
            <person name="Han Y."/>
            <person name="Worley K."/>
            <person name="Muzny D."/>
            <person name="Gibbs R."/>
        </authorList>
    </citation>
    <scope>NUCLEOTIDE SEQUENCE</scope>
    <source>
        <strain evidence="2">Sampled in the wild</strain>
    </source>
</reference>